<organism evidence="4 5">
    <name type="scientific">Hanseniaspora valbyensis NRRL Y-1626</name>
    <dbReference type="NCBI Taxonomy" id="766949"/>
    <lineage>
        <taxon>Eukaryota</taxon>
        <taxon>Fungi</taxon>
        <taxon>Dikarya</taxon>
        <taxon>Ascomycota</taxon>
        <taxon>Saccharomycotina</taxon>
        <taxon>Saccharomycetes</taxon>
        <taxon>Saccharomycodales</taxon>
        <taxon>Saccharomycodaceae</taxon>
        <taxon>Hanseniaspora</taxon>
    </lineage>
</organism>
<feature type="domain" description="AB hydrolase-1" evidence="3">
    <location>
        <begin position="397"/>
        <end position="641"/>
    </location>
</feature>
<evidence type="ECO:0000313" key="4">
    <source>
        <dbReference type="EMBL" id="OBA24823.1"/>
    </source>
</evidence>
<reference evidence="5" key="1">
    <citation type="journal article" date="2016" name="Proc. Natl. Acad. Sci. U.S.A.">
        <title>Comparative genomics of biotechnologically important yeasts.</title>
        <authorList>
            <person name="Riley R."/>
            <person name="Haridas S."/>
            <person name="Wolfe K.H."/>
            <person name="Lopes M.R."/>
            <person name="Hittinger C.T."/>
            <person name="Goeker M."/>
            <person name="Salamov A.A."/>
            <person name="Wisecaver J.H."/>
            <person name="Long T.M."/>
            <person name="Calvey C.H."/>
            <person name="Aerts A.L."/>
            <person name="Barry K.W."/>
            <person name="Choi C."/>
            <person name="Clum A."/>
            <person name="Coughlan A.Y."/>
            <person name="Deshpande S."/>
            <person name="Douglass A.P."/>
            <person name="Hanson S.J."/>
            <person name="Klenk H.-P."/>
            <person name="LaButti K.M."/>
            <person name="Lapidus A."/>
            <person name="Lindquist E.A."/>
            <person name="Lipzen A.M."/>
            <person name="Meier-Kolthoff J.P."/>
            <person name="Ohm R.A."/>
            <person name="Otillar R.P."/>
            <person name="Pangilinan J.L."/>
            <person name="Peng Y."/>
            <person name="Rokas A."/>
            <person name="Rosa C.A."/>
            <person name="Scheuner C."/>
            <person name="Sibirny A.A."/>
            <person name="Slot J.C."/>
            <person name="Stielow J.B."/>
            <person name="Sun H."/>
            <person name="Kurtzman C.P."/>
            <person name="Blackwell M."/>
            <person name="Grigoriev I.V."/>
            <person name="Jeffries T.W."/>
        </authorList>
    </citation>
    <scope>NUCLEOTIDE SEQUENCE [LARGE SCALE GENOMIC DNA]</scope>
    <source>
        <strain evidence="5">NRRL Y-1626</strain>
    </source>
</reference>
<accession>A0A1B7T7Y6</accession>
<dbReference type="GO" id="GO:0052689">
    <property type="term" value="F:carboxylic ester hydrolase activity"/>
    <property type="evidence" value="ECO:0007669"/>
    <property type="project" value="TreeGrafter"/>
</dbReference>
<evidence type="ECO:0000313" key="5">
    <source>
        <dbReference type="Proteomes" id="UP000092321"/>
    </source>
</evidence>
<protein>
    <submittedName>
        <fullName evidence="4">Alpha/beta-hydrolase</fullName>
    </submittedName>
</protein>
<keyword evidence="5" id="KW-1185">Reference proteome</keyword>
<gene>
    <name evidence="4" type="ORF">HANVADRAFT_8428</name>
</gene>
<name>A0A1B7T7Y6_9ASCO</name>
<comment type="caution">
    <text evidence="4">The sequence shown here is derived from an EMBL/GenBank/DDBJ whole genome shotgun (WGS) entry which is preliminary data.</text>
</comment>
<dbReference type="AlphaFoldDB" id="A0A1B7T7Y6"/>
<proteinExistence type="inferred from homology"/>
<dbReference type="PANTHER" id="PTHR46118">
    <property type="entry name" value="PROTEIN ABHD11"/>
    <property type="match status" value="1"/>
</dbReference>
<dbReference type="Pfam" id="PF00561">
    <property type="entry name" value="Abhydrolase_1"/>
    <property type="match status" value="1"/>
</dbReference>
<dbReference type="InterPro" id="IPR029058">
    <property type="entry name" value="AB_hydrolase_fold"/>
</dbReference>
<dbReference type="Gene3D" id="3.40.50.1820">
    <property type="entry name" value="alpha/beta hydrolase"/>
    <property type="match status" value="1"/>
</dbReference>
<dbReference type="Proteomes" id="UP000092321">
    <property type="component" value="Unassembled WGS sequence"/>
</dbReference>
<dbReference type="InterPro" id="IPR000073">
    <property type="entry name" value="AB_hydrolase_1"/>
</dbReference>
<keyword evidence="2 4" id="KW-0378">Hydrolase</keyword>
<dbReference type="SUPFAM" id="SSF53474">
    <property type="entry name" value="alpha/beta-Hydrolases"/>
    <property type="match status" value="1"/>
</dbReference>
<evidence type="ECO:0000256" key="2">
    <source>
        <dbReference type="ARBA" id="ARBA00022801"/>
    </source>
</evidence>
<dbReference type="PANTHER" id="PTHR46118:SF4">
    <property type="entry name" value="PROTEIN ABHD11"/>
    <property type="match status" value="1"/>
</dbReference>
<dbReference type="EMBL" id="LXPE01000397">
    <property type="protein sequence ID" value="OBA24823.1"/>
    <property type="molecule type" value="Genomic_DNA"/>
</dbReference>
<evidence type="ECO:0000256" key="1">
    <source>
        <dbReference type="ARBA" id="ARBA00008645"/>
    </source>
</evidence>
<sequence length="659" mass="76899">MCSFNLNSLTLFSHLIKEKSKEYQQKLNNISISCRSISPLDKVDKNYWGKYLIAKNCVQEFDKKCNEAINCKNLSLLEKHCTNYSFDFIGDISLESSDYMNLIENLVDSEEANYTLWLENFMKEKNGLEKNKGYQSDNNLLNRFFRKLHIHKKPKTDTLDNENKPPPAQGNMLTINKISEKDTQKYSNINNDNVILMKKRSLFEIFNINPRTNKTSKLNLAFEFTNENEKQKLFPYRSLMIMTRNLQQKMIEDNNNRAKIQNKKQLKTLVDSIKLTKVKHHKFEPGYIVILRNTTIKSTHHLSVLNKYYQKSFFHSSFKLLNEYSDDKDTKCSDKNLEKGEGPLFVNHNNNFKSNYQTGMYGSTEVLNIDLLSDKLPTIDLAYEEMLYEGKNNEEDPPIIIMHGLFGSRTSNRSMSKYLLNSLKRNIYLLDLRNHGASAHISRHDYCSMAADLERWVHKMKFENRKPIVVGHSMGAKVAMASCLRKPSLYSMLCSIDNVPVATFPLASFPKYATQLLKIVNNPDISTQKQCLEMLQPIEKRHTVQQFLLSTLQKYKDPETGKYRYKSRIPLMILRDSLIKGNISNWEYNSWVHRCNIPALFIKGTKSEYMSDEYVAEIGKFFPNFELRDVEGSHWVNTEKPKECAEVLTEFIERHEDKD</sequence>
<comment type="similarity">
    <text evidence="1">Belongs to the AB hydrolase superfamily.</text>
</comment>
<dbReference type="OrthoDB" id="8119704at2759"/>
<evidence type="ECO:0000259" key="3">
    <source>
        <dbReference type="Pfam" id="PF00561"/>
    </source>
</evidence>
<dbReference type="GO" id="GO:0005739">
    <property type="term" value="C:mitochondrion"/>
    <property type="evidence" value="ECO:0007669"/>
    <property type="project" value="TreeGrafter"/>
</dbReference>